<dbReference type="EMBL" id="JAAOAO010000030">
    <property type="protein sequence ID" value="KAF5566994.1"/>
    <property type="molecule type" value="Genomic_DNA"/>
</dbReference>
<dbReference type="Pfam" id="PF10495">
    <property type="entry name" value="PACT_coil_coil"/>
    <property type="match status" value="1"/>
</dbReference>
<feature type="coiled-coil region" evidence="6">
    <location>
        <begin position="1101"/>
        <end position="1318"/>
    </location>
</feature>
<feature type="coiled-coil region" evidence="6">
    <location>
        <begin position="973"/>
        <end position="1064"/>
    </location>
</feature>
<dbReference type="GO" id="GO:0005737">
    <property type="term" value="C:cytoplasm"/>
    <property type="evidence" value="ECO:0007669"/>
    <property type="project" value="UniProtKB-ARBA"/>
</dbReference>
<dbReference type="InterPro" id="IPR012943">
    <property type="entry name" value="Cnn_1N"/>
</dbReference>
<dbReference type="Pfam" id="PF07989">
    <property type="entry name" value="Cnn_1N"/>
    <property type="match status" value="1"/>
</dbReference>
<evidence type="ECO:0000313" key="11">
    <source>
        <dbReference type="Proteomes" id="UP000574317"/>
    </source>
</evidence>
<sequence length="1493" mass="171266">MPDFGGGALDTPRTNIGDATYLGQPDFADITQEASFQSPPKEGNLLQQLRNGRSNGINLRTPRQRGPLADRRNLPPSVGGAEFTPLLKSATRNSVRRFGKENGTAVPNTPALDKIDEGDLTPVPRGDTSIYLGSRNQSYMENTIPEVDTSSAASTPLAVPRRRGGDKGPLQDGNQLSLREQENVIDRIEKENFGLKLKIHFLEEALRKAGPGFSEAALKENTELKVDKVTMQRELHRYKKHLTTAEKDLESYRQQMLEVQEKAKRKYANQSNQAEVEKLQRILEDREADIEELQQQLQQQKGNSDQVEKLQDDIGDLEADIREKDQQLTEREDELEDLKEQMEALRDAVSEAEEKTKDAQRKMLALEEKTQHNDELDDAKDTIQDLEHNIRRLEEQVEDAKAKMEDAVAEKERAEHDLEELQDDMANKSVVTKGLSRQIEEKVARLQEELDQAGQDYATLEKEHHKVTQENDSLQSTVKELKKNHEKFDRERNSLSTRIEQLEADLQARTDEKNVLQSRHDALATESRSLQKDVQKDVQKLEKEIQDLEDGLAEEREHALEIEKDIRGQYKVEMDRLNDEISDLQAEIREKDNLYDNDSEKWETEKQNLESERNRAEEKAAGLQRTIDRLREAEGTLSDKESKLQAAIQSENERHRSEEGILSRQIEDLQDALETRQTLLTNLRNELSTVRDELRQTQIEHQTQVRRVAALEDEVDVLQTTLDEEQNAGRYEAEAAKRECEDLREQLKSLRQRTNSSQAASTQVLNKEIDDLREQLREARKRADLHEGASLEVEDLKEQLKALRQRAGSSDAASQEINDLKEQLRALRQRANASEAANIEVENLKEQLRVMRQKAGSSEATQFEIDDLKEELKTWRQRAEAAQAAIATSEQDAQQSTESMTRLKWQLSDANSQLDKLSKEKQSLQDQVAKITAELHSVSSSLAEVKAERDELDGELRRTKFYDNETLRVDQERLDLRTAKLKLDNEVRRLRDENKALIEQRDAIEKTLEDEIEKAAEEEERLGQEILQLQAKLRQSSSTDSHDIAAARRTIRELERRIEDYEAQLNTRQIPNNFEGNSELSMIRKDLTTARQKELEFLQKESAQRDVVKGLKRQIADLERQVHETEVSRLIVSPKSSTSDSVRKSEVTELRSQLSAAQKSIQDLRAKNRDAERRAMQLSQDFQRQLNDLEDQKIVLEEVLEEARAQAEETAAQHERALRRMKHQLDKAERERNALATVQPDLSKHDRQLRKNKAEMENLEHDVLQQQELIEGLAASEASLRRKLERARSERAAFRMSAEKLQKDLERIKATAVAARNGASDRRSAVDRKALDTTIEGADQALETVIRAAESADERHRKELRGMVMQMEWMQARFQREASLRADAAYAKKFLQLQLDVANACNKAQLRELEDIRTNLLGNKKALSLPSHTTATTSNTKPTLKTFLVMARFIARARLSANNWAKQEVVRRKLVVATEEQRKVKRSRQLKVVRAEA</sequence>
<feature type="compositionally biased region" description="Polar residues" evidence="7">
    <location>
        <begin position="45"/>
        <end position="58"/>
    </location>
</feature>
<proteinExistence type="predicted"/>
<dbReference type="GO" id="GO:0005815">
    <property type="term" value="C:microtubule organizing center"/>
    <property type="evidence" value="ECO:0007669"/>
    <property type="project" value="UniProtKB-SubCell"/>
</dbReference>
<feature type="region of interest" description="Disordered" evidence="7">
    <location>
        <begin position="1"/>
        <end position="176"/>
    </location>
</feature>
<evidence type="ECO:0000256" key="3">
    <source>
        <dbReference type="ARBA" id="ARBA00022553"/>
    </source>
</evidence>
<keyword evidence="5" id="KW-0206">Cytoskeleton</keyword>
<dbReference type="PANTHER" id="PTHR18937">
    <property type="entry name" value="STRUCTURAL MAINTENANCE OF CHROMOSOMES SMC FAMILY MEMBER"/>
    <property type="match status" value="1"/>
</dbReference>
<feature type="domain" description="Pericentrin/AKAP-450 centrosomal targeting" evidence="9">
    <location>
        <begin position="1373"/>
        <end position="1460"/>
    </location>
</feature>
<organism evidence="10 11">
    <name type="scientific">Fusarium napiforme</name>
    <dbReference type="NCBI Taxonomy" id="42672"/>
    <lineage>
        <taxon>Eukaryota</taxon>
        <taxon>Fungi</taxon>
        <taxon>Dikarya</taxon>
        <taxon>Ascomycota</taxon>
        <taxon>Pezizomycotina</taxon>
        <taxon>Sordariomycetes</taxon>
        <taxon>Hypocreomycetidae</taxon>
        <taxon>Hypocreales</taxon>
        <taxon>Nectriaceae</taxon>
        <taxon>Fusarium</taxon>
        <taxon>Fusarium fujikuroi species complex</taxon>
    </lineage>
</organism>
<evidence type="ECO:0000256" key="7">
    <source>
        <dbReference type="SAM" id="MobiDB-lite"/>
    </source>
</evidence>
<feature type="domain" description="Centrosomin N-terminal motif 1" evidence="8">
    <location>
        <begin position="177"/>
        <end position="250"/>
    </location>
</feature>
<gene>
    <name evidence="10" type="ORF">FNAPI_869</name>
</gene>
<keyword evidence="2" id="KW-0963">Cytoplasm</keyword>
<protein>
    <submittedName>
        <fullName evidence="10">Myosin heavy chain</fullName>
    </submittedName>
</protein>
<evidence type="ECO:0000256" key="1">
    <source>
        <dbReference type="ARBA" id="ARBA00004267"/>
    </source>
</evidence>
<dbReference type="Gene3D" id="1.10.287.1490">
    <property type="match status" value="2"/>
</dbReference>
<feature type="region of interest" description="Disordered" evidence="7">
    <location>
        <begin position="595"/>
        <end position="622"/>
    </location>
</feature>
<evidence type="ECO:0000259" key="9">
    <source>
        <dbReference type="Pfam" id="PF10495"/>
    </source>
</evidence>
<comment type="subcellular location">
    <subcellularLocation>
        <location evidence="1">Cytoplasm</location>
        <location evidence="1">Cytoskeleton</location>
        <location evidence="1">Microtubule organizing center</location>
    </subcellularLocation>
</comment>
<evidence type="ECO:0000256" key="5">
    <source>
        <dbReference type="ARBA" id="ARBA00023212"/>
    </source>
</evidence>
<evidence type="ECO:0000256" key="4">
    <source>
        <dbReference type="ARBA" id="ARBA00023054"/>
    </source>
</evidence>
<keyword evidence="11" id="KW-1185">Reference proteome</keyword>
<comment type="caution">
    <text evidence="10">The sequence shown here is derived from an EMBL/GenBank/DDBJ whole genome shotgun (WGS) entry which is preliminary data.</text>
</comment>
<keyword evidence="3" id="KW-0597">Phosphoprotein</keyword>
<name>A0A8H5NIS0_9HYPO</name>
<evidence type="ECO:0000256" key="6">
    <source>
        <dbReference type="SAM" id="Coils"/>
    </source>
</evidence>
<dbReference type="Proteomes" id="UP000574317">
    <property type="component" value="Unassembled WGS sequence"/>
</dbReference>
<dbReference type="InterPro" id="IPR019528">
    <property type="entry name" value="PACT_domain"/>
</dbReference>
<evidence type="ECO:0000313" key="10">
    <source>
        <dbReference type="EMBL" id="KAF5566994.1"/>
    </source>
</evidence>
<reference evidence="10 11" key="1">
    <citation type="submission" date="2020-05" db="EMBL/GenBank/DDBJ databases">
        <title>Identification and distribution of gene clusters putatively required for synthesis of sphingolipid metabolism inhibitors in phylogenetically diverse species of the filamentous fungus Fusarium.</title>
        <authorList>
            <person name="Kim H.-S."/>
            <person name="Busman M."/>
            <person name="Brown D.W."/>
            <person name="Divon H."/>
            <person name="Uhlig S."/>
            <person name="Proctor R.H."/>
        </authorList>
    </citation>
    <scope>NUCLEOTIDE SEQUENCE [LARGE SCALE GENOMIC DNA]</scope>
    <source>
        <strain evidence="10 11">NRRL 25196</strain>
    </source>
</reference>
<keyword evidence="4 6" id="KW-0175">Coiled coil</keyword>
<evidence type="ECO:0000256" key="2">
    <source>
        <dbReference type="ARBA" id="ARBA00022490"/>
    </source>
</evidence>
<accession>A0A8H5NIS0</accession>
<dbReference type="SUPFAM" id="SSF90257">
    <property type="entry name" value="Myosin rod fragments"/>
    <property type="match status" value="1"/>
</dbReference>
<evidence type="ECO:0000259" key="8">
    <source>
        <dbReference type="Pfam" id="PF07989"/>
    </source>
</evidence>